<evidence type="ECO:0000313" key="2">
    <source>
        <dbReference type="Proteomes" id="UP000886501"/>
    </source>
</evidence>
<gene>
    <name evidence="1" type="ORF">BDM02DRAFT_3107753</name>
</gene>
<name>A0ACB6ZWI0_THEGA</name>
<organism evidence="1 2">
    <name type="scientific">Thelephora ganbajun</name>
    <name type="common">Ganba fungus</name>
    <dbReference type="NCBI Taxonomy" id="370292"/>
    <lineage>
        <taxon>Eukaryota</taxon>
        <taxon>Fungi</taxon>
        <taxon>Dikarya</taxon>
        <taxon>Basidiomycota</taxon>
        <taxon>Agaricomycotina</taxon>
        <taxon>Agaricomycetes</taxon>
        <taxon>Thelephorales</taxon>
        <taxon>Thelephoraceae</taxon>
        <taxon>Thelephora</taxon>
    </lineage>
</organism>
<reference evidence="1" key="1">
    <citation type="submission" date="2019-10" db="EMBL/GenBank/DDBJ databases">
        <authorList>
            <consortium name="DOE Joint Genome Institute"/>
            <person name="Kuo A."/>
            <person name="Miyauchi S."/>
            <person name="Kiss E."/>
            <person name="Drula E."/>
            <person name="Kohler A."/>
            <person name="Sanchez-Garcia M."/>
            <person name="Andreopoulos B."/>
            <person name="Barry K.W."/>
            <person name="Bonito G."/>
            <person name="Buee M."/>
            <person name="Carver A."/>
            <person name="Chen C."/>
            <person name="Cichocki N."/>
            <person name="Clum A."/>
            <person name="Culley D."/>
            <person name="Crous P.W."/>
            <person name="Fauchery L."/>
            <person name="Girlanda M."/>
            <person name="Hayes R."/>
            <person name="Keri Z."/>
            <person name="Labutti K."/>
            <person name="Lipzen A."/>
            <person name="Lombard V."/>
            <person name="Magnuson J."/>
            <person name="Maillard F."/>
            <person name="Morin E."/>
            <person name="Murat C."/>
            <person name="Nolan M."/>
            <person name="Ohm R."/>
            <person name="Pangilinan J."/>
            <person name="Pereira M."/>
            <person name="Perotto S."/>
            <person name="Peter M."/>
            <person name="Riley R."/>
            <person name="Sitrit Y."/>
            <person name="Stielow B."/>
            <person name="Szollosi G."/>
            <person name="Zifcakova L."/>
            <person name="Stursova M."/>
            <person name="Spatafora J.W."/>
            <person name="Tedersoo L."/>
            <person name="Vaario L.-M."/>
            <person name="Yamada A."/>
            <person name="Yan M."/>
            <person name="Wang P."/>
            <person name="Xu J."/>
            <person name="Bruns T."/>
            <person name="Baldrian P."/>
            <person name="Vilgalys R."/>
            <person name="Henrissat B."/>
            <person name="Grigoriev I.V."/>
            <person name="Hibbett D."/>
            <person name="Nagy L.G."/>
            <person name="Martin F.M."/>
        </authorList>
    </citation>
    <scope>NUCLEOTIDE SEQUENCE</scope>
    <source>
        <strain evidence="1">P2</strain>
    </source>
</reference>
<evidence type="ECO:0000313" key="1">
    <source>
        <dbReference type="EMBL" id="KAF9653760.1"/>
    </source>
</evidence>
<comment type="caution">
    <text evidence="1">The sequence shown here is derived from an EMBL/GenBank/DDBJ whole genome shotgun (WGS) entry which is preliminary data.</text>
</comment>
<accession>A0ACB6ZWI0</accession>
<sequence>MSTLPYDTKDFAEIRKESLDICNRIHSIAEDVLFVEKVAEHYSEYPVIPNLRCGAWYVKPGLVCRYLHR</sequence>
<dbReference type="Proteomes" id="UP000886501">
    <property type="component" value="Unassembled WGS sequence"/>
</dbReference>
<keyword evidence="2" id="KW-1185">Reference proteome</keyword>
<protein>
    <submittedName>
        <fullName evidence="1">Uncharacterized protein</fullName>
    </submittedName>
</protein>
<dbReference type="EMBL" id="MU117963">
    <property type="protein sequence ID" value="KAF9653760.1"/>
    <property type="molecule type" value="Genomic_DNA"/>
</dbReference>
<reference evidence="1" key="2">
    <citation type="journal article" date="2020" name="Nat. Commun.">
        <title>Large-scale genome sequencing of mycorrhizal fungi provides insights into the early evolution of symbiotic traits.</title>
        <authorList>
            <person name="Miyauchi S."/>
            <person name="Kiss E."/>
            <person name="Kuo A."/>
            <person name="Drula E."/>
            <person name="Kohler A."/>
            <person name="Sanchez-Garcia M."/>
            <person name="Morin E."/>
            <person name="Andreopoulos B."/>
            <person name="Barry K.W."/>
            <person name="Bonito G."/>
            <person name="Buee M."/>
            <person name="Carver A."/>
            <person name="Chen C."/>
            <person name="Cichocki N."/>
            <person name="Clum A."/>
            <person name="Culley D."/>
            <person name="Crous P.W."/>
            <person name="Fauchery L."/>
            <person name="Girlanda M."/>
            <person name="Hayes R.D."/>
            <person name="Keri Z."/>
            <person name="LaButti K."/>
            <person name="Lipzen A."/>
            <person name="Lombard V."/>
            <person name="Magnuson J."/>
            <person name="Maillard F."/>
            <person name="Murat C."/>
            <person name="Nolan M."/>
            <person name="Ohm R.A."/>
            <person name="Pangilinan J."/>
            <person name="Pereira M.F."/>
            <person name="Perotto S."/>
            <person name="Peter M."/>
            <person name="Pfister S."/>
            <person name="Riley R."/>
            <person name="Sitrit Y."/>
            <person name="Stielow J.B."/>
            <person name="Szollosi G."/>
            <person name="Zifcakova L."/>
            <person name="Stursova M."/>
            <person name="Spatafora J.W."/>
            <person name="Tedersoo L."/>
            <person name="Vaario L.M."/>
            <person name="Yamada A."/>
            <person name="Yan M."/>
            <person name="Wang P."/>
            <person name="Xu J."/>
            <person name="Bruns T."/>
            <person name="Baldrian P."/>
            <person name="Vilgalys R."/>
            <person name="Dunand C."/>
            <person name="Henrissat B."/>
            <person name="Grigoriev I.V."/>
            <person name="Hibbett D."/>
            <person name="Nagy L.G."/>
            <person name="Martin F.M."/>
        </authorList>
    </citation>
    <scope>NUCLEOTIDE SEQUENCE</scope>
    <source>
        <strain evidence="1">P2</strain>
    </source>
</reference>
<proteinExistence type="predicted"/>